<evidence type="ECO:0000256" key="1">
    <source>
        <dbReference type="ARBA" id="ARBA00004141"/>
    </source>
</evidence>
<keyword evidence="3 6" id="KW-0812">Transmembrane</keyword>
<protein>
    <recommendedName>
        <fullName evidence="6">GDT1 family protein</fullName>
    </recommendedName>
</protein>
<dbReference type="Pfam" id="PF01169">
    <property type="entry name" value="GDT1"/>
    <property type="match status" value="2"/>
</dbReference>
<comment type="similarity">
    <text evidence="2 6">Belongs to the GDT1 family.</text>
</comment>
<comment type="caution">
    <text evidence="6">Lacks conserved residue(s) required for the propagation of feature annotation.</text>
</comment>
<organism evidence="7 8">
    <name type="scientific">Sphingobium boeckii</name>
    <dbReference type="NCBI Taxonomy" id="1082345"/>
    <lineage>
        <taxon>Bacteria</taxon>
        <taxon>Pseudomonadati</taxon>
        <taxon>Pseudomonadota</taxon>
        <taxon>Alphaproteobacteria</taxon>
        <taxon>Sphingomonadales</taxon>
        <taxon>Sphingomonadaceae</taxon>
        <taxon>Sphingobium</taxon>
    </lineage>
</organism>
<dbReference type="PANTHER" id="PTHR12608:SF1">
    <property type="entry name" value="TRANSMEMBRANE PROTEIN 165"/>
    <property type="match status" value="1"/>
</dbReference>
<evidence type="ECO:0000256" key="4">
    <source>
        <dbReference type="ARBA" id="ARBA00022989"/>
    </source>
</evidence>
<dbReference type="Proteomes" id="UP000549617">
    <property type="component" value="Unassembled WGS sequence"/>
</dbReference>
<evidence type="ECO:0000313" key="8">
    <source>
        <dbReference type="Proteomes" id="UP000549617"/>
    </source>
</evidence>
<dbReference type="PANTHER" id="PTHR12608">
    <property type="entry name" value="TRANSMEMBRANE PROTEIN HTP-1 RELATED"/>
    <property type="match status" value="1"/>
</dbReference>
<keyword evidence="5 6" id="KW-0472">Membrane</keyword>
<comment type="caution">
    <text evidence="7">The sequence shown here is derived from an EMBL/GenBank/DDBJ whole genome shotgun (WGS) entry which is preliminary data.</text>
</comment>
<feature type="transmembrane region" description="Helical" evidence="6">
    <location>
        <begin position="192"/>
        <end position="210"/>
    </location>
</feature>
<name>A0A7W9EFW9_9SPHN</name>
<keyword evidence="4 6" id="KW-1133">Transmembrane helix</keyword>
<reference evidence="7 8" key="1">
    <citation type="submission" date="2020-08" db="EMBL/GenBank/DDBJ databases">
        <title>Genomic Encyclopedia of Type Strains, Phase IV (KMG-IV): sequencing the most valuable type-strain genomes for metagenomic binning, comparative biology and taxonomic classification.</title>
        <authorList>
            <person name="Goeker M."/>
        </authorList>
    </citation>
    <scope>NUCLEOTIDE SEQUENCE [LARGE SCALE GENOMIC DNA]</scope>
    <source>
        <strain evidence="7 8">DSM 25079</strain>
    </source>
</reference>
<feature type="transmembrane region" description="Helical" evidence="6">
    <location>
        <begin position="63"/>
        <end position="86"/>
    </location>
</feature>
<evidence type="ECO:0000313" key="7">
    <source>
        <dbReference type="EMBL" id="MBB5687559.1"/>
    </source>
</evidence>
<evidence type="ECO:0000256" key="6">
    <source>
        <dbReference type="RuleBase" id="RU365102"/>
    </source>
</evidence>
<dbReference type="GO" id="GO:0046873">
    <property type="term" value="F:metal ion transmembrane transporter activity"/>
    <property type="evidence" value="ECO:0007669"/>
    <property type="project" value="InterPro"/>
</dbReference>
<comment type="subcellular location">
    <subcellularLocation>
        <location evidence="1 6">Membrane</location>
        <topology evidence="1 6">Multi-pass membrane protein</topology>
    </subcellularLocation>
</comment>
<evidence type="ECO:0000256" key="5">
    <source>
        <dbReference type="ARBA" id="ARBA00023136"/>
    </source>
</evidence>
<evidence type="ECO:0000256" key="2">
    <source>
        <dbReference type="ARBA" id="ARBA00009190"/>
    </source>
</evidence>
<feature type="transmembrane region" description="Helical" evidence="6">
    <location>
        <begin position="159"/>
        <end position="180"/>
    </location>
</feature>
<evidence type="ECO:0000256" key="3">
    <source>
        <dbReference type="ARBA" id="ARBA00022692"/>
    </source>
</evidence>
<gene>
    <name evidence="7" type="ORF">FHS49_003601</name>
</gene>
<dbReference type="AlphaFoldDB" id="A0A7W9EFW9"/>
<dbReference type="InterPro" id="IPR001727">
    <property type="entry name" value="GDT1-like"/>
</dbReference>
<dbReference type="EMBL" id="JACIJC010000006">
    <property type="protein sequence ID" value="MBB5687559.1"/>
    <property type="molecule type" value="Genomic_DNA"/>
</dbReference>
<sequence length="215" mass="23067">MMPHLRLPGGGMRCRWFSLSPGLEFQMDIILSSTLLVAFAEIGDKTMLLAIVLACRYRRPAPIIAGIFVATIVNHALAAWAGAAVAGLLEGYWFRLAVALGFIAMAAWTLVPDTLDDDDARTPDRFGPFLTTTIAFFAAEMGDKTQVATVALGAQYHAVALVAIGTTLGMMIANVPAVFLGERVTRVVPMNAVRLAAAAIFAAIGIWALWEIFRS</sequence>
<proteinExistence type="inferred from homology"/>
<keyword evidence="8" id="KW-1185">Reference proteome</keyword>
<dbReference type="GO" id="GO:0016020">
    <property type="term" value="C:membrane"/>
    <property type="evidence" value="ECO:0007669"/>
    <property type="project" value="UniProtKB-SubCell"/>
</dbReference>
<feature type="transmembrane region" description="Helical" evidence="6">
    <location>
        <begin position="92"/>
        <end position="111"/>
    </location>
</feature>
<accession>A0A7W9EFW9</accession>